<name>A0ABY7AP28_9ALTE</name>
<organism evidence="2 3">
    <name type="scientific">Catenovulum adriaticum</name>
    <dbReference type="NCBI Taxonomy" id="2984846"/>
    <lineage>
        <taxon>Bacteria</taxon>
        <taxon>Pseudomonadati</taxon>
        <taxon>Pseudomonadota</taxon>
        <taxon>Gammaproteobacteria</taxon>
        <taxon>Alteromonadales</taxon>
        <taxon>Alteromonadaceae</taxon>
        <taxon>Catenovulum</taxon>
    </lineage>
</organism>
<feature type="chain" id="PRO_5046015466" description="DUF2059 domain-containing protein" evidence="1">
    <location>
        <begin position="22"/>
        <end position="190"/>
    </location>
</feature>
<protein>
    <recommendedName>
        <fullName evidence="4">DUF2059 domain-containing protein</fullName>
    </recommendedName>
</protein>
<accession>A0ABY7AP28</accession>
<evidence type="ECO:0000313" key="3">
    <source>
        <dbReference type="Proteomes" id="UP001163726"/>
    </source>
</evidence>
<dbReference type="Proteomes" id="UP001163726">
    <property type="component" value="Chromosome"/>
</dbReference>
<dbReference type="EMBL" id="CP109965">
    <property type="protein sequence ID" value="WAJ70031.1"/>
    <property type="molecule type" value="Genomic_DNA"/>
</dbReference>
<evidence type="ECO:0000256" key="1">
    <source>
        <dbReference type="SAM" id="SignalP"/>
    </source>
</evidence>
<evidence type="ECO:0000313" key="2">
    <source>
        <dbReference type="EMBL" id="WAJ70031.1"/>
    </source>
</evidence>
<reference evidence="2" key="1">
    <citation type="submission" date="2022-10" db="EMBL/GenBank/DDBJ databases">
        <title>Catenovulum adriacola sp. nov. isolated in the Harbour of Susak.</title>
        <authorList>
            <person name="Schoch T."/>
            <person name="Reich S.J."/>
            <person name="Stoeferle S."/>
            <person name="Flaiz M."/>
            <person name="Kazda M."/>
            <person name="Riedel C.U."/>
            <person name="Duerre P."/>
        </authorList>
    </citation>
    <scope>NUCLEOTIDE SEQUENCE</scope>
    <source>
        <strain evidence="2">TS8</strain>
    </source>
</reference>
<keyword evidence="1" id="KW-0732">Signal</keyword>
<keyword evidence="3" id="KW-1185">Reference proteome</keyword>
<sequence>MLKHFLSTIIISLTFSFVLQAKDLTNQEIENWLSASPEISTWLNKHKAILNSEEKINFLESSPKQVSDYANRVLKKHDLYAPLKANLNQYGFSNLDRFFEVQTQIVQAYMAVSVEQANIPSSMNQELLNALADLEKAEGLTAEQKAQMKKQMTQMMGQVMKMQGSPKNQNDREKITPYLDKISAAFEQFQ</sequence>
<dbReference type="RefSeq" id="WP_268074330.1">
    <property type="nucleotide sequence ID" value="NZ_CP109965.1"/>
</dbReference>
<feature type="signal peptide" evidence="1">
    <location>
        <begin position="1"/>
        <end position="21"/>
    </location>
</feature>
<evidence type="ECO:0008006" key="4">
    <source>
        <dbReference type="Google" id="ProtNLM"/>
    </source>
</evidence>
<gene>
    <name evidence="2" type="ORF">OLW01_12920</name>
</gene>
<proteinExistence type="predicted"/>